<dbReference type="PANTHER" id="PTHR39966">
    <property type="entry name" value="BLL2471 PROTEIN-RELATED"/>
    <property type="match status" value="1"/>
</dbReference>
<organism evidence="2 3">
    <name type="scientific">Candidatus Buchananbacteria bacterium RIFCSPHIGHO2_01_FULL_46_12</name>
    <dbReference type="NCBI Taxonomy" id="1797536"/>
    <lineage>
        <taxon>Bacteria</taxon>
        <taxon>Candidatus Buchananiibacteriota</taxon>
    </lineage>
</organism>
<reference evidence="2 3" key="1">
    <citation type="journal article" date="2016" name="Nat. Commun.">
        <title>Thousands of microbial genomes shed light on interconnected biogeochemical processes in an aquifer system.</title>
        <authorList>
            <person name="Anantharaman K."/>
            <person name="Brown C.T."/>
            <person name="Hug L.A."/>
            <person name="Sharon I."/>
            <person name="Castelle C.J."/>
            <person name="Probst A.J."/>
            <person name="Thomas B.C."/>
            <person name="Singh A."/>
            <person name="Wilkins M.J."/>
            <person name="Karaoz U."/>
            <person name="Brodie E.L."/>
            <person name="Williams K.H."/>
            <person name="Hubbard S.S."/>
            <person name="Banfield J.F."/>
        </authorList>
    </citation>
    <scope>NUCLEOTIDE SEQUENCE [LARGE SCALE GENOMIC DNA]</scope>
</reference>
<dbReference type="Proteomes" id="UP000178432">
    <property type="component" value="Unassembled WGS sequence"/>
</dbReference>
<evidence type="ECO:0000313" key="2">
    <source>
        <dbReference type="EMBL" id="OGY47438.1"/>
    </source>
</evidence>
<sequence>MATISDILSAEHFDILKVIEALEKETAKLAESRKINHDFFQKALDFIKNYADGFHHAKEEEILFREFCKNEAQMHCNPIEQMLAEHDLGRKYVKQLAAGLADNRADEIMAGARGYADLLKEHIFKEDNILYPMAEEGLSAEIKAEILNQFSQLAETKYNPEFIGRYAELIKELAANQ</sequence>
<accession>A0A1G1Y555</accession>
<comment type="caution">
    <text evidence="2">The sequence shown here is derived from an EMBL/GenBank/DDBJ whole genome shotgun (WGS) entry which is preliminary data.</text>
</comment>
<dbReference type="Gene3D" id="1.20.120.520">
    <property type="entry name" value="nmb1532 protein domain like"/>
    <property type="match status" value="1"/>
</dbReference>
<dbReference type="GO" id="GO:0005886">
    <property type="term" value="C:plasma membrane"/>
    <property type="evidence" value="ECO:0007669"/>
    <property type="project" value="TreeGrafter"/>
</dbReference>
<name>A0A1G1Y555_9BACT</name>
<dbReference type="InterPro" id="IPR012312">
    <property type="entry name" value="Hemerythrin-like"/>
</dbReference>
<dbReference type="PANTHER" id="PTHR39966:SF1">
    <property type="entry name" value="HEMERYTHRIN-LIKE DOMAIN-CONTAINING PROTEIN"/>
    <property type="match status" value="1"/>
</dbReference>
<dbReference type="EMBL" id="MHIF01000037">
    <property type="protein sequence ID" value="OGY47438.1"/>
    <property type="molecule type" value="Genomic_DNA"/>
</dbReference>
<protein>
    <recommendedName>
        <fullName evidence="1">Hemerythrin-like domain-containing protein</fullName>
    </recommendedName>
</protein>
<feature type="domain" description="Hemerythrin-like" evidence="1">
    <location>
        <begin position="3"/>
        <end position="134"/>
    </location>
</feature>
<dbReference type="Pfam" id="PF01814">
    <property type="entry name" value="Hemerythrin"/>
    <property type="match status" value="1"/>
</dbReference>
<gene>
    <name evidence="2" type="ORF">A2663_02700</name>
</gene>
<evidence type="ECO:0000313" key="3">
    <source>
        <dbReference type="Proteomes" id="UP000178432"/>
    </source>
</evidence>
<evidence type="ECO:0000259" key="1">
    <source>
        <dbReference type="Pfam" id="PF01814"/>
    </source>
</evidence>
<proteinExistence type="predicted"/>
<dbReference type="AlphaFoldDB" id="A0A1G1Y555"/>